<gene>
    <name evidence="2" type="ORF">SISSUDRAFT_997731</name>
</gene>
<dbReference type="Pfam" id="PF08624">
    <property type="entry name" value="CRC_subunit"/>
    <property type="match status" value="1"/>
</dbReference>
<evidence type="ECO:0000313" key="3">
    <source>
        <dbReference type="Proteomes" id="UP000076798"/>
    </source>
</evidence>
<feature type="compositionally biased region" description="Basic residues" evidence="1">
    <location>
        <begin position="26"/>
        <end position="36"/>
    </location>
</feature>
<sequence length="460" mass="50438">MKRGRGRPRGSGAGRPRGRPPGTGRGRGRGRGRGKGKNTLTSRLPGFRRGDGDGIDGLANDDGVPLGSDGPYPKGGAKPYRKIGDKIFIIDNDELITEDDPKGDLKIDSDGNLLGGRQFKAATFTISLRHPTRKYMLAIDAARTSGFKDSLYYFRRNHSMWKLTLTQAEKDALIDEGKLSSHLRTRSVTLVTARSAYKLHGAKMIKDGRWVVDDYREDLVLQDITSRGLKAGDPVGELPDPQPYLQDPLRAAKTGSTVAPSTVGGSTLYKPGGPSTFFGSNGLHPFSSELLGNGNFATSRKATFSRENVTEDNWMFEAAKRTLQANDVLKATRNAARRFHELNHPSKKHAIGVEDESPRKRHKSDFGFSGGVYEPHTATVHYRVDTQPKRSRWEIVRDANGKAEGVRIGGTRAGQGAWGVAVVDTILELDLVETEEEQKRQALLEAYKDYSATPHAMDLG</sequence>
<evidence type="ECO:0000256" key="1">
    <source>
        <dbReference type="SAM" id="MobiDB-lite"/>
    </source>
</evidence>
<name>A0A166I6G6_9AGAM</name>
<feature type="region of interest" description="Disordered" evidence="1">
    <location>
        <begin position="349"/>
        <end position="370"/>
    </location>
</feature>
<dbReference type="Proteomes" id="UP000076798">
    <property type="component" value="Unassembled WGS sequence"/>
</dbReference>
<dbReference type="EMBL" id="KV428008">
    <property type="protein sequence ID" value="KZT43446.1"/>
    <property type="molecule type" value="Genomic_DNA"/>
</dbReference>
<keyword evidence="3" id="KW-1185">Reference proteome</keyword>
<feature type="compositionally biased region" description="Gly residues" evidence="1">
    <location>
        <begin position="9"/>
        <end position="25"/>
    </location>
</feature>
<dbReference type="AlphaFoldDB" id="A0A166I6G6"/>
<protein>
    <submittedName>
        <fullName evidence="2">Uncharacterized protein</fullName>
    </submittedName>
</protein>
<dbReference type="STRING" id="1314776.A0A166I6G6"/>
<evidence type="ECO:0000313" key="2">
    <source>
        <dbReference type="EMBL" id="KZT43446.1"/>
    </source>
</evidence>
<dbReference type="InterPro" id="IPR013933">
    <property type="entry name" value="CRC_Rsc7/Swp82"/>
</dbReference>
<accession>A0A166I6G6</accession>
<feature type="region of interest" description="Disordered" evidence="1">
    <location>
        <begin position="1"/>
        <end position="77"/>
    </location>
</feature>
<dbReference type="OrthoDB" id="5598844at2759"/>
<organism evidence="2 3">
    <name type="scientific">Sistotremastrum suecicum HHB10207 ss-3</name>
    <dbReference type="NCBI Taxonomy" id="1314776"/>
    <lineage>
        <taxon>Eukaryota</taxon>
        <taxon>Fungi</taxon>
        <taxon>Dikarya</taxon>
        <taxon>Basidiomycota</taxon>
        <taxon>Agaricomycotina</taxon>
        <taxon>Agaricomycetes</taxon>
        <taxon>Sistotremastrales</taxon>
        <taxon>Sistotremastraceae</taxon>
        <taxon>Sistotremastrum</taxon>
    </lineage>
</organism>
<reference evidence="2 3" key="1">
    <citation type="journal article" date="2016" name="Mol. Biol. Evol.">
        <title>Comparative Genomics of Early-Diverging Mushroom-Forming Fungi Provides Insights into the Origins of Lignocellulose Decay Capabilities.</title>
        <authorList>
            <person name="Nagy L.G."/>
            <person name="Riley R."/>
            <person name="Tritt A."/>
            <person name="Adam C."/>
            <person name="Daum C."/>
            <person name="Floudas D."/>
            <person name="Sun H."/>
            <person name="Yadav J.S."/>
            <person name="Pangilinan J."/>
            <person name="Larsson K.H."/>
            <person name="Matsuura K."/>
            <person name="Barry K."/>
            <person name="Labutti K."/>
            <person name="Kuo R."/>
            <person name="Ohm R.A."/>
            <person name="Bhattacharya S.S."/>
            <person name="Shirouzu T."/>
            <person name="Yoshinaga Y."/>
            <person name="Martin F.M."/>
            <person name="Grigoriev I.V."/>
            <person name="Hibbett D.S."/>
        </authorList>
    </citation>
    <scope>NUCLEOTIDE SEQUENCE [LARGE SCALE GENOMIC DNA]</scope>
    <source>
        <strain evidence="2 3">HHB10207 ss-3</strain>
    </source>
</reference>
<proteinExistence type="predicted"/>